<dbReference type="PANTHER" id="PTHR47219">
    <property type="entry name" value="RAB GTPASE-ACTIVATING PROTEIN 1-LIKE"/>
    <property type="match status" value="1"/>
</dbReference>
<protein>
    <recommendedName>
        <fullName evidence="2">Rab-GAP TBC domain-containing protein</fullName>
    </recommendedName>
</protein>
<gene>
    <name evidence="3" type="ORF">SRAS04492_LOCUS1507</name>
</gene>
<dbReference type="GO" id="GO:0031267">
    <property type="term" value="F:small GTPase binding"/>
    <property type="evidence" value="ECO:0007669"/>
    <property type="project" value="TreeGrafter"/>
</dbReference>
<evidence type="ECO:0000259" key="2">
    <source>
        <dbReference type="PROSITE" id="PS50086"/>
    </source>
</evidence>
<dbReference type="InterPro" id="IPR050302">
    <property type="entry name" value="Rab_GAP_TBC_domain"/>
</dbReference>
<dbReference type="AlphaFoldDB" id="A0A7S3FVU5"/>
<dbReference type="PANTHER" id="PTHR47219:SF9">
    <property type="entry name" value="GTPASE ACTIVATING PROTEIN AND CENTROSOME-ASSOCIATED, ISOFORM B"/>
    <property type="match status" value="1"/>
</dbReference>
<feature type="compositionally biased region" description="Polar residues" evidence="1">
    <location>
        <begin position="67"/>
        <end position="88"/>
    </location>
</feature>
<proteinExistence type="predicted"/>
<reference evidence="3" key="1">
    <citation type="submission" date="2021-01" db="EMBL/GenBank/DDBJ databases">
        <authorList>
            <person name="Corre E."/>
            <person name="Pelletier E."/>
            <person name="Niang G."/>
            <person name="Scheremetjew M."/>
            <person name="Finn R."/>
            <person name="Kale V."/>
            <person name="Holt S."/>
            <person name="Cochrane G."/>
            <person name="Meng A."/>
            <person name="Brown T."/>
            <person name="Cohen L."/>
        </authorList>
    </citation>
    <scope>NUCLEOTIDE SEQUENCE</scope>
    <source>
        <strain evidence="3">Ras09</strain>
    </source>
</reference>
<dbReference type="Gene3D" id="1.10.472.80">
    <property type="entry name" value="Ypt/Rab-GAP domain of gyp1p, domain 3"/>
    <property type="match status" value="1"/>
</dbReference>
<name>A0A7S3FVU5_9SPIT</name>
<dbReference type="SUPFAM" id="SSF47923">
    <property type="entry name" value="Ypt/Rab-GAP domain of gyp1p"/>
    <property type="match status" value="2"/>
</dbReference>
<dbReference type="EMBL" id="HBIA01002955">
    <property type="protein sequence ID" value="CAE0229723.1"/>
    <property type="molecule type" value="Transcribed_RNA"/>
</dbReference>
<dbReference type="GO" id="GO:0005096">
    <property type="term" value="F:GTPase activator activity"/>
    <property type="evidence" value="ECO:0007669"/>
    <property type="project" value="TreeGrafter"/>
</dbReference>
<dbReference type="InterPro" id="IPR035969">
    <property type="entry name" value="Rab-GAP_TBC_sf"/>
</dbReference>
<feature type="region of interest" description="Disordered" evidence="1">
    <location>
        <begin position="65"/>
        <end position="111"/>
    </location>
</feature>
<evidence type="ECO:0000256" key="1">
    <source>
        <dbReference type="SAM" id="MobiDB-lite"/>
    </source>
</evidence>
<evidence type="ECO:0000313" key="3">
    <source>
        <dbReference type="EMBL" id="CAE0229723.1"/>
    </source>
</evidence>
<dbReference type="Gene3D" id="1.10.8.270">
    <property type="entry name" value="putative rabgap domain of human tbc1 domain family member 14 like domains"/>
    <property type="match status" value="1"/>
</dbReference>
<dbReference type="Pfam" id="PF00566">
    <property type="entry name" value="RabGAP-TBC"/>
    <property type="match status" value="1"/>
</dbReference>
<dbReference type="PROSITE" id="PS50086">
    <property type="entry name" value="TBC_RABGAP"/>
    <property type="match status" value="1"/>
</dbReference>
<sequence>MIKKDLARTDLGNEDFKVDYKSGRNTLYNVLFAYSTFDPPVGYCQGMNMIVSWLLKFLREYREQSPEESLSQQDTPPNKSTQEVSPATLTPPKQHLGLDKVLEGPESPSAEEGKGRIRLVYNEVDCFFCMIRIMQDLKWRRVFEEGMPGLISHLELITEILSTSYPKIYNHLVYEQNEIDLVPYFAGMIMSVFVSDLHSISPQIAVHIFDVFLVDGESVIFTLLIKFISLMEETILDFEDQDDLLDYMRKEMPKDCLKNFPMHQLLDFEATVEVERRQKYRFT</sequence>
<dbReference type="InterPro" id="IPR000195">
    <property type="entry name" value="Rab-GAP-TBC_dom"/>
</dbReference>
<organism evidence="3">
    <name type="scientific">Strombidium rassoulzadegani</name>
    <dbReference type="NCBI Taxonomy" id="1082188"/>
    <lineage>
        <taxon>Eukaryota</taxon>
        <taxon>Sar</taxon>
        <taxon>Alveolata</taxon>
        <taxon>Ciliophora</taxon>
        <taxon>Intramacronucleata</taxon>
        <taxon>Spirotrichea</taxon>
        <taxon>Oligotrichia</taxon>
        <taxon>Strombidiidae</taxon>
        <taxon>Strombidium</taxon>
    </lineage>
</organism>
<feature type="domain" description="Rab-GAP TBC" evidence="2">
    <location>
        <begin position="1"/>
        <end position="216"/>
    </location>
</feature>
<dbReference type="SMART" id="SM00164">
    <property type="entry name" value="TBC"/>
    <property type="match status" value="1"/>
</dbReference>
<accession>A0A7S3FVU5</accession>